<dbReference type="RefSeq" id="WP_018968493.1">
    <property type="nucleotide sequence ID" value="NZ_KB899232.1"/>
</dbReference>
<dbReference type="HOGENOM" id="CLU_2495272_0_0_10"/>
<protein>
    <submittedName>
        <fullName evidence="1">Uncharacterized protein</fullName>
    </submittedName>
</protein>
<accession>A0A069QLX6</accession>
<evidence type="ECO:0000313" key="2">
    <source>
        <dbReference type="Proteomes" id="UP000027442"/>
    </source>
</evidence>
<name>A0A069QLX6_HOYLO</name>
<dbReference type="Proteomes" id="UP000027442">
    <property type="component" value="Unassembled WGS sequence"/>
</dbReference>
<evidence type="ECO:0000313" key="1">
    <source>
        <dbReference type="EMBL" id="KDR53868.1"/>
    </source>
</evidence>
<organism evidence="1 2">
    <name type="scientific">Hoylesella loescheii DSM 19665 = JCM 12249 = ATCC 15930</name>
    <dbReference type="NCBI Taxonomy" id="1122985"/>
    <lineage>
        <taxon>Bacteria</taxon>
        <taxon>Pseudomonadati</taxon>
        <taxon>Bacteroidota</taxon>
        <taxon>Bacteroidia</taxon>
        <taxon>Bacteroidales</taxon>
        <taxon>Prevotellaceae</taxon>
        <taxon>Hoylesella</taxon>
    </lineage>
</organism>
<dbReference type="EMBL" id="JNGW01000004">
    <property type="protein sequence ID" value="KDR53868.1"/>
    <property type="molecule type" value="Genomic_DNA"/>
</dbReference>
<proteinExistence type="predicted"/>
<comment type="caution">
    <text evidence="1">The sequence shown here is derived from an EMBL/GenBank/DDBJ whole genome shotgun (WGS) entry which is preliminary data.</text>
</comment>
<dbReference type="PATRIC" id="fig|1122985.7.peg.35"/>
<sequence>MKSKCGVSNEISGVALNSLEDMEQAHNDGATVLMMIDSQMFDDIVSYSYNDLFTKSHWIVYEGGLTFYDAEDETVENFCNATRLVF</sequence>
<reference evidence="1 2" key="1">
    <citation type="submission" date="2013-08" db="EMBL/GenBank/DDBJ databases">
        <authorList>
            <person name="Weinstock G."/>
            <person name="Sodergren E."/>
            <person name="Wylie T."/>
            <person name="Fulton L."/>
            <person name="Fulton R."/>
            <person name="Fronick C."/>
            <person name="O'Laughlin M."/>
            <person name="Godfrey J."/>
            <person name="Miner T."/>
            <person name="Herter B."/>
            <person name="Appelbaum E."/>
            <person name="Cordes M."/>
            <person name="Lek S."/>
            <person name="Wollam A."/>
            <person name="Pepin K.H."/>
            <person name="Palsikar V.B."/>
            <person name="Mitreva M."/>
            <person name="Wilson R.K."/>
        </authorList>
    </citation>
    <scope>NUCLEOTIDE SEQUENCE [LARGE SCALE GENOMIC DNA]</scope>
    <source>
        <strain evidence="1 2">ATCC 15930</strain>
    </source>
</reference>
<keyword evidence="2" id="KW-1185">Reference proteome</keyword>
<dbReference type="AlphaFoldDB" id="A0A069QLX6"/>
<gene>
    <name evidence="1" type="ORF">HMPREF1991_00032</name>
</gene>